<evidence type="ECO:0000256" key="1">
    <source>
        <dbReference type="SAM" id="MobiDB-lite"/>
    </source>
</evidence>
<organism evidence="2 3">
    <name type="scientific">Portunus trituberculatus</name>
    <name type="common">Swimming crab</name>
    <name type="synonym">Neptunus trituberculatus</name>
    <dbReference type="NCBI Taxonomy" id="210409"/>
    <lineage>
        <taxon>Eukaryota</taxon>
        <taxon>Metazoa</taxon>
        <taxon>Ecdysozoa</taxon>
        <taxon>Arthropoda</taxon>
        <taxon>Crustacea</taxon>
        <taxon>Multicrustacea</taxon>
        <taxon>Malacostraca</taxon>
        <taxon>Eumalacostraca</taxon>
        <taxon>Eucarida</taxon>
        <taxon>Decapoda</taxon>
        <taxon>Pleocyemata</taxon>
        <taxon>Brachyura</taxon>
        <taxon>Eubrachyura</taxon>
        <taxon>Portunoidea</taxon>
        <taxon>Portunidae</taxon>
        <taxon>Portuninae</taxon>
        <taxon>Portunus</taxon>
    </lineage>
</organism>
<feature type="region of interest" description="Disordered" evidence="1">
    <location>
        <begin position="1"/>
        <end position="39"/>
    </location>
</feature>
<name>A0A5B7I3B0_PORTR</name>
<keyword evidence="3" id="KW-1185">Reference proteome</keyword>
<comment type="caution">
    <text evidence="2">The sequence shown here is derived from an EMBL/GenBank/DDBJ whole genome shotgun (WGS) entry which is preliminary data.</text>
</comment>
<dbReference type="AlphaFoldDB" id="A0A5B7I3B0"/>
<feature type="compositionally biased region" description="Basic and acidic residues" evidence="1">
    <location>
        <begin position="13"/>
        <end position="28"/>
    </location>
</feature>
<protein>
    <submittedName>
        <fullName evidence="2">Uncharacterized protein</fullName>
    </submittedName>
</protein>
<proteinExistence type="predicted"/>
<dbReference type="Proteomes" id="UP000324222">
    <property type="component" value="Unassembled WGS sequence"/>
</dbReference>
<dbReference type="EMBL" id="VSRR010043819">
    <property type="protein sequence ID" value="MPC76635.1"/>
    <property type="molecule type" value="Genomic_DNA"/>
</dbReference>
<reference evidence="2 3" key="1">
    <citation type="submission" date="2019-05" db="EMBL/GenBank/DDBJ databases">
        <title>Another draft genome of Portunus trituberculatus and its Hox gene families provides insights of decapod evolution.</title>
        <authorList>
            <person name="Jeong J.-H."/>
            <person name="Song I."/>
            <person name="Kim S."/>
            <person name="Choi T."/>
            <person name="Kim D."/>
            <person name="Ryu S."/>
            <person name="Kim W."/>
        </authorList>
    </citation>
    <scope>NUCLEOTIDE SEQUENCE [LARGE SCALE GENOMIC DNA]</scope>
    <source>
        <tissue evidence="2">Muscle</tissue>
    </source>
</reference>
<evidence type="ECO:0000313" key="2">
    <source>
        <dbReference type="EMBL" id="MPC76635.1"/>
    </source>
</evidence>
<accession>A0A5B7I3B0</accession>
<sequence>MTTEQKRKNKGKTNMEREEGVADYEHAGHLQPNTEATKFHNEKRSRYTIWVIVKQKFQQQWSPKQEVSCSQWREAQRILVRAVSWSLEDTHKVETPAFWRKI</sequence>
<gene>
    <name evidence="2" type="ORF">E2C01_071052</name>
</gene>
<evidence type="ECO:0000313" key="3">
    <source>
        <dbReference type="Proteomes" id="UP000324222"/>
    </source>
</evidence>